<proteinExistence type="inferred from homology"/>
<evidence type="ECO:0000256" key="4">
    <source>
        <dbReference type="ARBA" id="ARBA00023237"/>
    </source>
</evidence>
<evidence type="ECO:0000256" key="5">
    <source>
        <dbReference type="ARBA" id="ARBA00023288"/>
    </source>
</evidence>
<dbReference type="PANTHER" id="PTHR38098:SF1">
    <property type="entry name" value="LPS-ASSEMBLY LIPOPROTEIN LPTE"/>
    <property type="match status" value="1"/>
</dbReference>
<comment type="function">
    <text evidence="6">Together with LptD, is involved in the assembly of lipopolysaccharide (LPS) at the surface of the outer membrane. Required for the proper assembly of LptD. Binds LPS and may serve as the LPS recognition site at the outer membrane.</text>
</comment>
<evidence type="ECO:0000313" key="7">
    <source>
        <dbReference type="EMBL" id="ETD71366.1"/>
    </source>
</evidence>
<dbReference type="GO" id="GO:0043165">
    <property type="term" value="P:Gram-negative-bacterium-type cell outer membrane assembly"/>
    <property type="evidence" value="ECO:0007669"/>
    <property type="project" value="UniProtKB-UniRule"/>
</dbReference>
<accession>V8G5K0</accession>
<keyword evidence="2 6" id="KW-0472">Membrane</keyword>
<comment type="subunit">
    <text evidence="6">Component of the lipopolysaccharide transport and assembly complex. Interacts with LptD.</text>
</comment>
<reference evidence="7 8" key="1">
    <citation type="submission" date="2013-11" db="EMBL/GenBank/DDBJ databases">
        <title>Genomic analysis of Pelistega sp. HM-7.</title>
        <authorList>
            <person name="Kumbhare S.V."/>
            <person name="Shetty S.A."/>
            <person name="Sharma O."/>
            <person name="Dhotre D.P."/>
        </authorList>
    </citation>
    <scope>NUCLEOTIDE SEQUENCE [LARGE SCALE GENOMIC DNA]</scope>
    <source>
        <strain evidence="7 8">HM-7</strain>
    </source>
</reference>
<dbReference type="EMBL" id="AYSV01000081">
    <property type="protein sequence ID" value="ETD71366.1"/>
    <property type="molecule type" value="Genomic_DNA"/>
</dbReference>
<sequence length="182" mass="20392">MQTIKCLVMSKKLLIGLVVLSLCLVGCGFKMRGQVDTPFQTLYTNIPKQSPFGIYIYRLLKASSPNLTILDTPSSADVSLTQLSLTRNRTEVSLDANGKVEEYELGLVLNFTMTDKQGNILIEPTLLSATRLLPYDENEAAAKSAEMSLLYSDMEKSIADRLYRRVLSEEVLDQYRRLNTGQ</sequence>
<dbReference type="InterPro" id="IPR007485">
    <property type="entry name" value="LPS_assembly_LptE"/>
</dbReference>
<dbReference type="GO" id="GO:1990351">
    <property type="term" value="C:transporter complex"/>
    <property type="evidence" value="ECO:0007669"/>
    <property type="project" value="TreeGrafter"/>
</dbReference>
<dbReference type="Proteomes" id="UP000018766">
    <property type="component" value="Unassembled WGS sequence"/>
</dbReference>
<dbReference type="Gene3D" id="3.30.160.150">
    <property type="entry name" value="Lipoprotein like domain"/>
    <property type="match status" value="1"/>
</dbReference>
<dbReference type="GO" id="GO:0015920">
    <property type="term" value="P:lipopolysaccharide transport"/>
    <property type="evidence" value="ECO:0007669"/>
    <property type="project" value="TreeGrafter"/>
</dbReference>
<keyword evidence="5 7" id="KW-0449">Lipoprotein</keyword>
<dbReference type="PANTHER" id="PTHR38098">
    <property type="entry name" value="LPS-ASSEMBLY LIPOPROTEIN LPTE"/>
    <property type="match status" value="1"/>
</dbReference>
<protein>
    <recommendedName>
        <fullName evidence="6">LPS-assembly lipoprotein LptE</fullName>
    </recommendedName>
</protein>
<evidence type="ECO:0000313" key="8">
    <source>
        <dbReference type="Proteomes" id="UP000018766"/>
    </source>
</evidence>
<dbReference type="GO" id="GO:0001530">
    <property type="term" value="F:lipopolysaccharide binding"/>
    <property type="evidence" value="ECO:0007669"/>
    <property type="project" value="TreeGrafter"/>
</dbReference>
<name>V8G5K0_9BURK</name>
<dbReference type="Pfam" id="PF04390">
    <property type="entry name" value="LptE"/>
    <property type="match status" value="1"/>
</dbReference>
<evidence type="ECO:0000256" key="6">
    <source>
        <dbReference type="HAMAP-Rule" id="MF_01186"/>
    </source>
</evidence>
<dbReference type="GO" id="GO:0009279">
    <property type="term" value="C:cell outer membrane"/>
    <property type="evidence" value="ECO:0007669"/>
    <property type="project" value="UniProtKB-UniRule"/>
</dbReference>
<gene>
    <name evidence="6" type="primary">lptE</name>
    <name evidence="7" type="ORF">V757_06565</name>
</gene>
<evidence type="ECO:0000256" key="2">
    <source>
        <dbReference type="ARBA" id="ARBA00023136"/>
    </source>
</evidence>
<comment type="caution">
    <text evidence="7">The sequence shown here is derived from an EMBL/GenBank/DDBJ whole genome shotgun (WGS) entry which is preliminary data.</text>
</comment>
<evidence type="ECO:0000256" key="1">
    <source>
        <dbReference type="ARBA" id="ARBA00022729"/>
    </source>
</evidence>
<keyword evidence="4 6" id="KW-0998">Cell outer membrane</keyword>
<organism evidence="7 8">
    <name type="scientific">Pelistega indica</name>
    <dbReference type="NCBI Taxonomy" id="1414851"/>
    <lineage>
        <taxon>Bacteria</taxon>
        <taxon>Pseudomonadati</taxon>
        <taxon>Pseudomonadota</taxon>
        <taxon>Betaproteobacteria</taxon>
        <taxon>Burkholderiales</taxon>
        <taxon>Alcaligenaceae</taxon>
        <taxon>Pelistega</taxon>
    </lineage>
</organism>
<keyword evidence="1" id="KW-0732">Signal</keyword>
<keyword evidence="3" id="KW-0564">Palmitate</keyword>
<dbReference type="AlphaFoldDB" id="V8G5K0"/>
<dbReference type="OrthoDB" id="5298094at2"/>
<dbReference type="HAMAP" id="MF_01186">
    <property type="entry name" value="LPS_assembly_LptE"/>
    <property type="match status" value="1"/>
</dbReference>
<dbReference type="RefSeq" id="WP_023950970.1">
    <property type="nucleotide sequence ID" value="NZ_AYSV01000081.1"/>
</dbReference>
<comment type="similarity">
    <text evidence="6">Belongs to the LptE lipoprotein family.</text>
</comment>
<keyword evidence="8" id="KW-1185">Reference proteome</keyword>
<evidence type="ECO:0000256" key="3">
    <source>
        <dbReference type="ARBA" id="ARBA00023139"/>
    </source>
</evidence>